<dbReference type="PANTHER" id="PTHR11614">
    <property type="entry name" value="PHOSPHOLIPASE-RELATED"/>
    <property type="match status" value="1"/>
</dbReference>
<feature type="domain" description="Serine aminopeptidase S33" evidence="1">
    <location>
        <begin position="51"/>
        <end position="304"/>
    </location>
</feature>
<evidence type="ECO:0000259" key="1">
    <source>
        <dbReference type="Pfam" id="PF12146"/>
    </source>
</evidence>
<evidence type="ECO:0000313" key="3">
    <source>
        <dbReference type="Proteomes" id="UP000068382"/>
    </source>
</evidence>
<organism evidence="2 3">
    <name type="scientific">Tritonibacter horizontis</name>
    <dbReference type="NCBI Taxonomy" id="1768241"/>
    <lineage>
        <taxon>Bacteria</taxon>
        <taxon>Pseudomonadati</taxon>
        <taxon>Pseudomonadota</taxon>
        <taxon>Alphaproteobacteria</taxon>
        <taxon>Rhodobacterales</taxon>
        <taxon>Paracoccaceae</taxon>
        <taxon>Tritonibacter</taxon>
    </lineage>
</organism>
<gene>
    <name evidence="2" type="primary">pldB</name>
    <name evidence="2" type="ORF">TRIHO_31240</name>
</gene>
<dbReference type="Proteomes" id="UP000068382">
    <property type="component" value="Unassembled WGS sequence"/>
</dbReference>
<dbReference type="RefSeq" id="WP_068245672.1">
    <property type="nucleotide sequence ID" value="NZ_LPUY01000079.1"/>
</dbReference>
<keyword evidence="2" id="KW-0378">Hydrolase</keyword>
<dbReference type="Gene3D" id="3.40.50.1820">
    <property type="entry name" value="alpha/beta hydrolase"/>
    <property type="match status" value="1"/>
</dbReference>
<sequence length="323" mass="35141">MTADSAAPFHADIAQGPEGGAAHWLTTSDGLRIRAGHWPPPQAGSAGHGTAPAGTIFLFPGRTEYIEKYGPFAKDMVARGYCVLTVDWRGQGLADRALSDRRLGHVDHFDAFQRDVAALQAHAEALKLPKPWFVLGHSMGGAIALRALMNGLPVEACVFTAPMWGIRIPFALRPLARLLGRFRTQLGLNHRLVPTTKIEQYVQIAPFEGNLLTTDPEMYAFLQMQMDAQPDLVLGGPTIQWLGAAMVECAALAASASPDVPCITFLGDREDIVATAPIHDRMARWPNGRLEIVAGAQHEILIERPETRNRVADAIATHFSHAR</sequence>
<dbReference type="InterPro" id="IPR029058">
    <property type="entry name" value="AB_hydrolase_fold"/>
</dbReference>
<dbReference type="OrthoDB" id="9788260at2"/>
<protein>
    <submittedName>
        <fullName evidence="2">Lysophospholipase L2</fullName>
        <ecNumber evidence="2">3.1.1.5</ecNumber>
    </submittedName>
</protein>
<keyword evidence="3" id="KW-1185">Reference proteome</keyword>
<dbReference type="InterPro" id="IPR022742">
    <property type="entry name" value="Hydrolase_4"/>
</dbReference>
<dbReference type="InterPro" id="IPR051044">
    <property type="entry name" value="MAG_DAG_Lipase"/>
</dbReference>
<proteinExistence type="predicted"/>
<dbReference type="EC" id="3.1.1.5" evidence="2"/>
<dbReference type="GO" id="GO:0004622">
    <property type="term" value="F:phosphatidylcholine lysophospholipase activity"/>
    <property type="evidence" value="ECO:0007669"/>
    <property type="project" value="UniProtKB-EC"/>
</dbReference>
<dbReference type="SUPFAM" id="SSF53474">
    <property type="entry name" value="alpha/beta-Hydrolases"/>
    <property type="match status" value="1"/>
</dbReference>
<reference evidence="2 3" key="1">
    <citation type="submission" date="2015-12" db="EMBL/GenBank/DDBJ databases">
        <title>Genome sequence of the marine Rhodobacteraceae strain O3.65, Candidatus Tritonibacter horizontis.</title>
        <authorList>
            <person name="Poehlein A."/>
            <person name="Giebel H.A."/>
            <person name="Voget S."/>
            <person name="Brinkhoff T."/>
        </authorList>
    </citation>
    <scope>NUCLEOTIDE SEQUENCE [LARGE SCALE GENOMIC DNA]</scope>
    <source>
        <strain evidence="2 3">O3.65</strain>
    </source>
</reference>
<dbReference type="Pfam" id="PF12146">
    <property type="entry name" value="Hydrolase_4"/>
    <property type="match status" value="1"/>
</dbReference>
<dbReference type="PATRIC" id="fig|1768241.3.peg.3266"/>
<name>A0A132BUY6_9RHOB</name>
<comment type="caution">
    <text evidence="2">The sequence shown here is derived from an EMBL/GenBank/DDBJ whole genome shotgun (WGS) entry which is preliminary data.</text>
</comment>
<dbReference type="EMBL" id="LPUY01000079">
    <property type="protein sequence ID" value="KUP92104.1"/>
    <property type="molecule type" value="Genomic_DNA"/>
</dbReference>
<evidence type="ECO:0000313" key="2">
    <source>
        <dbReference type="EMBL" id="KUP92104.1"/>
    </source>
</evidence>
<dbReference type="AlphaFoldDB" id="A0A132BUY6"/>
<accession>A0A132BUY6</accession>